<sequence length="610" mass="65444">MDPELRLKLDARRRLLDAVDGCDGGGVVPRPVVVPLETSSLPAEDSQSGEQQDGDEDKAPEDLELDRSEAAAEPIEYLMLELIPLLPKSTAERLLSGVRAGERRALRLRCSAGLLRSRIEDLQHQFCKEQTSGGGGTASRDGARQPESKEGGEGRTGGVEEIRRLGPAEADPSGLDHGEWQEKQKTQEKDNNSNSNNNNNNNGRLRSGMDAAPQNATVSASAVQVPRSLRLCWWLSFTWRLAWVWALGSASLRGALPRQLHRPQPKVMGRGWNGQWNEQGQTDSAARIKDERKRLLVERGDLQAQPQCPASSIKAQRTASGAPGPVPQPAVQHSAANAGGRQLAALAQRHRLALESLEKEVASLRREAAACRRCAESQDLPDGCRCQAPSEQKGRNVLGKLPPLQPVTREVEQRIVQLASLGLRGGAADAPGISMVVSATLAPTDLAAGMAGPRGIGVARCGFAELTRESRNASSAIYGTLPEVGLGGAMAPMKPVQTQVKAIFEEALRSAFPSVQQEAVVVKGNPKFGDYQCNNAMGLFREHGAGLGFKNPGEIAEAIKNALPANKLIGAITVAAQGFVTVKLSESWVADQVSLILEGEVEYLDPPRKR</sequence>
<keyword evidence="4" id="KW-0547">Nucleotide-binding</keyword>
<dbReference type="GO" id="GO:0005737">
    <property type="term" value="C:cytoplasm"/>
    <property type="evidence" value="ECO:0007669"/>
    <property type="project" value="InterPro"/>
</dbReference>
<proteinExistence type="inferred from homology"/>
<comment type="caution">
    <text evidence="13">The sequence shown here is derived from an EMBL/GenBank/DDBJ whole genome shotgun (WGS) entry which is preliminary data.</text>
</comment>
<comment type="similarity">
    <text evidence="1">Belongs to the class-I aminoacyl-tRNA synthetase family.</text>
</comment>
<feature type="compositionally biased region" description="Polar residues" evidence="11">
    <location>
        <begin position="306"/>
        <end position="319"/>
    </location>
</feature>
<feature type="region of interest" description="Disordered" evidence="11">
    <location>
        <begin position="306"/>
        <end position="332"/>
    </location>
</feature>
<feature type="compositionally biased region" description="Basic and acidic residues" evidence="11">
    <location>
        <begin position="141"/>
        <end position="159"/>
    </location>
</feature>
<feature type="coiled-coil region" evidence="10">
    <location>
        <begin position="347"/>
        <end position="374"/>
    </location>
</feature>
<keyword evidence="6" id="KW-0648">Protein biosynthesis</keyword>
<dbReference type="EMBL" id="CAJNNV010030314">
    <property type="protein sequence ID" value="CAE8632116.1"/>
    <property type="molecule type" value="Genomic_DNA"/>
</dbReference>
<dbReference type="EC" id="6.1.1.19" evidence="2"/>
<feature type="domain" description="Arginyl tRNA synthetase N-terminal" evidence="12">
    <location>
        <begin position="498"/>
        <end position="584"/>
    </location>
</feature>
<evidence type="ECO:0000256" key="10">
    <source>
        <dbReference type="SAM" id="Coils"/>
    </source>
</evidence>
<evidence type="ECO:0000256" key="8">
    <source>
        <dbReference type="ARBA" id="ARBA00033033"/>
    </source>
</evidence>
<keyword evidence="10" id="KW-0175">Coiled coil</keyword>
<reference evidence="13" key="1">
    <citation type="submission" date="2021-02" db="EMBL/GenBank/DDBJ databases">
        <authorList>
            <person name="Dougan E. K."/>
            <person name="Rhodes N."/>
            <person name="Thang M."/>
            <person name="Chan C."/>
        </authorList>
    </citation>
    <scope>NUCLEOTIDE SEQUENCE</scope>
</reference>
<dbReference type="OrthoDB" id="68056at2759"/>
<evidence type="ECO:0000313" key="13">
    <source>
        <dbReference type="EMBL" id="CAE8632116.1"/>
    </source>
</evidence>
<dbReference type="GO" id="GO:0006420">
    <property type="term" value="P:arginyl-tRNA aminoacylation"/>
    <property type="evidence" value="ECO:0007669"/>
    <property type="project" value="InterPro"/>
</dbReference>
<evidence type="ECO:0000256" key="9">
    <source>
        <dbReference type="ARBA" id="ARBA00049339"/>
    </source>
</evidence>
<dbReference type="FunFam" id="3.30.1360.70:FF:000002">
    <property type="entry name" value="arginine--tRNA ligase, cytoplasmic"/>
    <property type="match status" value="1"/>
</dbReference>
<dbReference type="InterPro" id="IPR001278">
    <property type="entry name" value="Arg-tRNA-ligase"/>
</dbReference>
<feature type="compositionally biased region" description="Polar residues" evidence="11">
    <location>
        <begin position="274"/>
        <end position="284"/>
    </location>
</feature>
<keyword evidence="14" id="KW-1185">Reference proteome</keyword>
<dbReference type="PANTHER" id="PTHR11956">
    <property type="entry name" value="ARGINYL-TRNA SYNTHETASE"/>
    <property type="match status" value="1"/>
</dbReference>
<evidence type="ECO:0000256" key="11">
    <source>
        <dbReference type="SAM" id="MobiDB-lite"/>
    </source>
</evidence>
<dbReference type="InterPro" id="IPR036695">
    <property type="entry name" value="Arg-tRNA-synth_N_sf"/>
</dbReference>
<feature type="region of interest" description="Disordered" evidence="11">
    <location>
        <begin position="129"/>
        <end position="159"/>
    </location>
</feature>
<feature type="region of interest" description="Disordered" evidence="11">
    <location>
        <begin position="266"/>
        <end position="285"/>
    </location>
</feature>
<evidence type="ECO:0000256" key="1">
    <source>
        <dbReference type="ARBA" id="ARBA00005594"/>
    </source>
</evidence>
<dbReference type="SUPFAM" id="SSF55190">
    <property type="entry name" value="Arginyl-tRNA synthetase (ArgRS), N-terminal 'additional' domain"/>
    <property type="match status" value="1"/>
</dbReference>
<dbReference type="SMART" id="SM01016">
    <property type="entry name" value="Arg_tRNA_synt_N"/>
    <property type="match status" value="1"/>
</dbReference>
<dbReference type="GO" id="GO:0005524">
    <property type="term" value="F:ATP binding"/>
    <property type="evidence" value="ECO:0007669"/>
    <property type="project" value="UniProtKB-KW"/>
</dbReference>
<evidence type="ECO:0000256" key="5">
    <source>
        <dbReference type="ARBA" id="ARBA00022840"/>
    </source>
</evidence>
<evidence type="ECO:0000313" key="14">
    <source>
        <dbReference type="Proteomes" id="UP000654075"/>
    </source>
</evidence>
<dbReference type="AlphaFoldDB" id="A0A813H378"/>
<evidence type="ECO:0000256" key="2">
    <source>
        <dbReference type="ARBA" id="ARBA00012837"/>
    </source>
</evidence>
<accession>A0A813H378</accession>
<dbReference type="Pfam" id="PF03485">
    <property type="entry name" value="Arg_tRNA_synt_N"/>
    <property type="match status" value="1"/>
</dbReference>
<feature type="compositionally biased region" description="Basic and acidic residues" evidence="11">
    <location>
        <begin position="182"/>
        <end position="191"/>
    </location>
</feature>
<protein>
    <recommendedName>
        <fullName evidence="2">arginine--tRNA ligase</fullName>
        <ecNumber evidence="2">6.1.1.19</ecNumber>
    </recommendedName>
    <alternativeName>
        <fullName evidence="8">Arginyl-tRNA synthetase</fullName>
    </alternativeName>
</protein>
<dbReference type="GO" id="GO:0004814">
    <property type="term" value="F:arginine-tRNA ligase activity"/>
    <property type="evidence" value="ECO:0007669"/>
    <property type="project" value="UniProtKB-EC"/>
</dbReference>
<gene>
    <name evidence="13" type="ORF">PGLA1383_LOCUS48100</name>
</gene>
<feature type="non-terminal residue" evidence="13">
    <location>
        <position position="1"/>
    </location>
</feature>
<evidence type="ECO:0000256" key="3">
    <source>
        <dbReference type="ARBA" id="ARBA00022598"/>
    </source>
</evidence>
<evidence type="ECO:0000259" key="12">
    <source>
        <dbReference type="SMART" id="SM01016"/>
    </source>
</evidence>
<feature type="region of interest" description="Disordered" evidence="11">
    <location>
        <begin position="36"/>
        <end position="61"/>
    </location>
</feature>
<feature type="compositionally biased region" description="Low complexity" evidence="11">
    <location>
        <begin position="192"/>
        <end position="202"/>
    </location>
</feature>
<feature type="compositionally biased region" description="Acidic residues" evidence="11">
    <location>
        <begin position="52"/>
        <end position="61"/>
    </location>
</feature>
<comment type="catalytic activity">
    <reaction evidence="9">
        <text>tRNA(Arg) + L-arginine + ATP = L-arginyl-tRNA(Arg) + AMP + diphosphate</text>
        <dbReference type="Rhea" id="RHEA:20301"/>
        <dbReference type="Rhea" id="RHEA-COMP:9658"/>
        <dbReference type="Rhea" id="RHEA-COMP:9673"/>
        <dbReference type="ChEBI" id="CHEBI:30616"/>
        <dbReference type="ChEBI" id="CHEBI:32682"/>
        <dbReference type="ChEBI" id="CHEBI:33019"/>
        <dbReference type="ChEBI" id="CHEBI:78442"/>
        <dbReference type="ChEBI" id="CHEBI:78513"/>
        <dbReference type="ChEBI" id="CHEBI:456215"/>
        <dbReference type="EC" id="6.1.1.19"/>
    </reaction>
</comment>
<dbReference type="PANTHER" id="PTHR11956:SF5">
    <property type="entry name" value="ARGININE--TRNA LIGASE, CYTOPLASMIC"/>
    <property type="match status" value="1"/>
</dbReference>
<feature type="compositionally biased region" description="Polar residues" evidence="11">
    <location>
        <begin position="37"/>
        <end position="51"/>
    </location>
</feature>
<evidence type="ECO:0000256" key="6">
    <source>
        <dbReference type="ARBA" id="ARBA00022917"/>
    </source>
</evidence>
<keyword evidence="3" id="KW-0436">Ligase</keyword>
<organism evidence="13 14">
    <name type="scientific">Polarella glacialis</name>
    <name type="common">Dinoflagellate</name>
    <dbReference type="NCBI Taxonomy" id="89957"/>
    <lineage>
        <taxon>Eukaryota</taxon>
        <taxon>Sar</taxon>
        <taxon>Alveolata</taxon>
        <taxon>Dinophyceae</taxon>
        <taxon>Suessiales</taxon>
        <taxon>Suessiaceae</taxon>
        <taxon>Polarella</taxon>
    </lineage>
</organism>
<keyword evidence="5" id="KW-0067">ATP-binding</keyword>
<dbReference type="InterPro" id="IPR005148">
    <property type="entry name" value="Arg-tRNA-synth_N"/>
</dbReference>
<dbReference type="Gene3D" id="3.30.1360.70">
    <property type="entry name" value="Arginyl tRNA synthetase N-terminal domain"/>
    <property type="match status" value="1"/>
</dbReference>
<keyword evidence="7" id="KW-0030">Aminoacyl-tRNA synthetase</keyword>
<dbReference type="Proteomes" id="UP000654075">
    <property type="component" value="Unassembled WGS sequence"/>
</dbReference>
<feature type="region of interest" description="Disordered" evidence="11">
    <location>
        <begin position="182"/>
        <end position="210"/>
    </location>
</feature>
<name>A0A813H378_POLGL</name>
<evidence type="ECO:0000256" key="7">
    <source>
        <dbReference type="ARBA" id="ARBA00023146"/>
    </source>
</evidence>
<evidence type="ECO:0000256" key="4">
    <source>
        <dbReference type="ARBA" id="ARBA00022741"/>
    </source>
</evidence>